<dbReference type="AlphaFoldDB" id="A0A2X2YWJ3"/>
<gene>
    <name evidence="1" type="ORF">NCTC11820_01209</name>
</gene>
<proteinExistence type="predicted"/>
<dbReference type="Proteomes" id="UP000250245">
    <property type="component" value="Unassembled WGS sequence"/>
</dbReference>
<organism evidence="1 2">
    <name type="scientific">Mobiluncus curtisii</name>
    <dbReference type="NCBI Taxonomy" id="2051"/>
    <lineage>
        <taxon>Bacteria</taxon>
        <taxon>Bacillati</taxon>
        <taxon>Actinomycetota</taxon>
        <taxon>Actinomycetes</taxon>
        <taxon>Actinomycetales</taxon>
        <taxon>Actinomycetaceae</taxon>
        <taxon>Mobiluncus</taxon>
    </lineage>
</organism>
<evidence type="ECO:0000313" key="1">
    <source>
        <dbReference type="EMBL" id="SQB64855.1"/>
    </source>
</evidence>
<dbReference type="EMBL" id="UASJ01000001">
    <property type="protein sequence ID" value="SQB64855.1"/>
    <property type="molecule type" value="Genomic_DNA"/>
</dbReference>
<dbReference type="RefSeq" id="WP_013189349.1">
    <property type="nucleotide sequence ID" value="NZ_CP068112.1"/>
</dbReference>
<name>A0A2X2YWJ3_9ACTO</name>
<dbReference type="GeneID" id="71764366"/>
<protein>
    <submittedName>
        <fullName evidence="1">Uncharacterized protein</fullName>
    </submittedName>
</protein>
<sequence>MIETNTLTPVYESIAVGRVERHLKAALVEAQEALAHCRGLEITRFGDTYGLTVGAVDALIDALNESEFWGEL</sequence>
<accession>A0A2X2YWJ3</accession>
<evidence type="ECO:0000313" key="2">
    <source>
        <dbReference type="Proteomes" id="UP000250245"/>
    </source>
</evidence>
<reference evidence="1 2" key="1">
    <citation type="submission" date="2018-06" db="EMBL/GenBank/DDBJ databases">
        <authorList>
            <consortium name="Pathogen Informatics"/>
            <person name="Doyle S."/>
        </authorList>
    </citation>
    <scope>NUCLEOTIDE SEQUENCE [LARGE SCALE GENOMIC DNA]</scope>
    <source>
        <strain evidence="1 2">NCTC11820</strain>
    </source>
</reference>